<keyword evidence="2" id="KW-0472">Membrane</keyword>
<protein>
    <submittedName>
        <fullName evidence="3">Uncharacterized protein</fullName>
    </submittedName>
</protein>
<proteinExistence type="predicted"/>
<feature type="compositionally biased region" description="Basic and acidic residues" evidence="1">
    <location>
        <begin position="114"/>
        <end position="127"/>
    </location>
</feature>
<evidence type="ECO:0000256" key="1">
    <source>
        <dbReference type="SAM" id="MobiDB-lite"/>
    </source>
</evidence>
<evidence type="ECO:0000313" key="4">
    <source>
        <dbReference type="Proteomes" id="UP000829685"/>
    </source>
</evidence>
<feature type="region of interest" description="Disordered" evidence="1">
    <location>
        <begin position="71"/>
        <end position="179"/>
    </location>
</feature>
<dbReference type="EMBL" id="JAFIMR010000101">
    <property type="protein sequence ID" value="KAI1847468.1"/>
    <property type="molecule type" value="Genomic_DNA"/>
</dbReference>
<comment type="caution">
    <text evidence="3">The sequence shown here is derived from an EMBL/GenBank/DDBJ whole genome shotgun (WGS) entry which is preliminary data.</text>
</comment>
<feature type="compositionally biased region" description="Basic and acidic residues" evidence="1">
    <location>
        <begin position="82"/>
        <end position="97"/>
    </location>
</feature>
<keyword evidence="4" id="KW-1185">Reference proteome</keyword>
<evidence type="ECO:0000313" key="3">
    <source>
        <dbReference type="EMBL" id="KAI1847468.1"/>
    </source>
</evidence>
<dbReference type="AlphaFoldDB" id="A0A9P9W7P6"/>
<keyword evidence="2" id="KW-1133">Transmembrane helix</keyword>
<reference evidence="3" key="1">
    <citation type="submission" date="2021-03" db="EMBL/GenBank/DDBJ databases">
        <title>Revisited historic fungal species revealed as producer of novel bioactive compounds through whole genome sequencing and comparative genomics.</title>
        <authorList>
            <person name="Vignolle G.A."/>
            <person name="Hochenegger N."/>
            <person name="Mach R.L."/>
            <person name="Mach-Aigner A.R."/>
            <person name="Javad Rahimi M."/>
            <person name="Salim K.A."/>
            <person name="Chan C.M."/>
            <person name="Lim L.B.L."/>
            <person name="Cai F."/>
            <person name="Druzhinina I.S."/>
            <person name="U'Ren J.M."/>
            <person name="Derntl C."/>
        </authorList>
    </citation>
    <scope>NUCLEOTIDE SEQUENCE</scope>
    <source>
        <strain evidence="3">TUCIM 5799</strain>
    </source>
</reference>
<feature type="compositionally biased region" description="Polar residues" evidence="1">
    <location>
        <begin position="71"/>
        <end position="81"/>
    </location>
</feature>
<feature type="transmembrane region" description="Helical" evidence="2">
    <location>
        <begin position="32"/>
        <end position="60"/>
    </location>
</feature>
<evidence type="ECO:0000256" key="2">
    <source>
        <dbReference type="SAM" id="Phobius"/>
    </source>
</evidence>
<dbReference type="Proteomes" id="UP000829685">
    <property type="component" value="Unassembled WGS sequence"/>
</dbReference>
<name>A0A9P9W7P6_9PEZI</name>
<accession>A0A9P9W7P6</accession>
<feature type="compositionally biased region" description="Polar residues" evidence="1">
    <location>
        <begin position="147"/>
        <end position="159"/>
    </location>
</feature>
<sequence>MDSPEPILNATASPNVSYYSTTVLNDGANQNIITGLLIGLVVGVAILILLTGMLLVLAIVSKTRVRNEANCSIKSDPGNTSHEVDSTETQKNDRPSIEPKFQYVMPVPWPPPPESRHPLHRGLEPQRMDSAVPDLSRPEIPEALTPGNRQPQDIGSSWTPKRPPPATYQPWPGEKVVSP</sequence>
<keyword evidence="2" id="KW-0812">Transmembrane</keyword>
<gene>
    <name evidence="3" type="ORF">JX265_013960</name>
</gene>
<organism evidence="3 4">
    <name type="scientific">Neoarthrinium moseri</name>
    <dbReference type="NCBI Taxonomy" id="1658444"/>
    <lineage>
        <taxon>Eukaryota</taxon>
        <taxon>Fungi</taxon>
        <taxon>Dikarya</taxon>
        <taxon>Ascomycota</taxon>
        <taxon>Pezizomycotina</taxon>
        <taxon>Sordariomycetes</taxon>
        <taxon>Xylariomycetidae</taxon>
        <taxon>Amphisphaeriales</taxon>
        <taxon>Apiosporaceae</taxon>
        <taxon>Neoarthrinium</taxon>
    </lineage>
</organism>